<dbReference type="InterPro" id="IPR001680">
    <property type="entry name" value="WD40_rpt"/>
</dbReference>
<evidence type="ECO:0000313" key="15">
    <source>
        <dbReference type="Proteomes" id="UP000275078"/>
    </source>
</evidence>
<dbReference type="AlphaFoldDB" id="A0A3N4IC26"/>
<dbReference type="InterPro" id="IPR015943">
    <property type="entry name" value="WD40/YVTN_repeat-like_dom_sf"/>
</dbReference>
<dbReference type="PANTHER" id="PTHR11024">
    <property type="entry name" value="NUCLEAR PORE COMPLEX PROTEIN SEC13 / SEH1 FAMILY MEMBER"/>
    <property type="match status" value="1"/>
</dbReference>
<gene>
    <name evidence="14" type="ORF">BJ508DRAFT_413315</name>
</gene>
<organism evidence="14 15">
    <name type="scientific">Ascobolus immersus RN42</name>
    <dbReference type="NCBI Taxonomy" id="1160509"/>
    <lineage>
        <taxon>Eukaryota</taxon>
        <taxon>Fungi</taxon>
        <taxon>Dikarya</taxon>
        <taxon>Ascomycota</taxon>
        <taxon>Pezizomycotina</taxon>
        <taxon>Pezizomycetes</taxon>
        <taxon>Pezizales</taxon>
        <taxon>Ascobolaceae</taxon>
        <taxon>Ascobolus</taxon>
    </lineage>
</organism>
<dbReference type="GO" id="GO:0032008">
    <property type="term" value="P:positive regulation of TOR signaling"/>
    <property type="evidence" value="ECO:0007669"/>
    <property type="project" value="TreeGrafter"/>
</dbReference>
<feature type="repeat" description="WD" evidence="13">
    <location>
        <begin position="99"/>
        <end position="131"/>
    </location>
</feature>
<dbReference type="OrthoDB" id="364224at2759"/>
<dbReference type="SMART" id="SM00320">
    <property type="entry name" value="WD40"/>
    <property type="match status" value="6"/>
</dbReference>
<keyword evidence="12" id="KW-0539">Nucleus</keyword>
<evidence type="ECO:0000256" key="11">
    <source>
        <dbReference type="ARBA" id="ARBA00023132"/>
    </source>
</evidence>
<comment type="subcellular location">
    <subcellularLocation>
        <location evidence="1">Nucleus</location>
        <location evidence="1">Nuclear pore complex</location>
    </subcellularLocation>
</comment>
<dbReference type="PANTHER" id="PTHR11024:SF2">
    <property type="entry name" value="PROTEIN SEC13 HOMOLOG"/>
    <property type="match status" value="1"/>
</dbReference>
<evidence type="ECO:0000256" key="5">
    <source>
        <dbReference type="ARBA" id="ARBA00022448"/>
    </source>
</evidence>
<dbReference type="GO" id="GO:0051028">
    <property type="term" value="P:mRNA transport"/>
    <property type="evidence" value="ECO:0007669"/>
    <property type="project" value="UniProtKB-KW"/>
</dbReference>
<evidence type="ECO:0000256" key="4">
    <source>
        <dbReference type="ARBA" id="ARBA00021281"/>
    </source>
</evidence>
<evidence type="ECO:0000256" key="8">
    <source>
        <dbReference type="ARBA" id="ARBA00022816"/>
    </source>
</evidence>
<evidence type="ECO:0000313" key="14">
    <source>
        <dbReference type="EMBL" id="RPA83639.1"/>
    </source>
</evidence>
<reference evidence="14 15" key="1">
    <citation type="journal article" date="2018" name="Nat. Ecol. Evol.">
        <title>Pezizomycetes genomes reveal the molecular basis of ectomycorrhizal truffle lifestyle.</title>
        <authorList>
            <person name="Murat C."/>
            <person name="Payen T."/>
            <person name="Noel B."/>
            <person name="Kuo A."/>
            <person name="Morin E."/>
            <person name="Chen J."/>
            <person name="Kohler A."/>
            <person name="Krizsan K."/>
            <person name="Balestrini R."/>
            <person name="Da Silva C."/>
            <person name="Montanini B."/>
            <person name="Hainaut M."/>
            <person name="Levati E."/>
            <person name="Barry K.W."/>
            <person name="Belfiori B."/>
            <person name="Cichocki N."/>
            <person name="Clum A."/>
            <person name="Dockter R.B."/>
            <person name="Fauchery L."/>
            <person name="Guy J."/>
            <person name="Iotti M."/>
            <person name="Le Tacon F."/>
            <person name="Lindquist E.A."/>
            <person name="Lipzen A."/>
            <person name="Malagnac F."/>
            <person name="Mello A."/>
            <person name="Molinier V."/>
            <person name="Miyauchi S."/>
            <person name="Poulain J."/>
            <person name="Riccioni C."/>
            <person name="Rubini A."/>
            <person name="Sitrit Y."/>
            <person name="Splivallo R."/>
            <person name="Traeger S."/>
            <person name="Wang M."/>
            <person name="Zifcakova L."/>
            <person name="Wipf D."/>
            <person name="Zambonelli A."/>
            <person name="Paolocci F."/>
            <person name="Nowrousian M."/>
            <person name="Ottonello S."/>
            <person name="Baldrian P."/>
            <person name="Spatafora J.W."/>
            <person name="Henrissat B."/>
            <person name="Nagy L.G."/>
            <person name="Aury J.M."/>
            <person name="Wincker P."/>
            <person name="Grigoriev I.V."/>
            <person name="Bonfante P."/>
            <person name="Martin F.M."/>
        </authorList>
    </citation>
    <scope>NUCLEOTIDE SEQUENCE [LARGE SCALE GENOMIC DNA]</scope>
    <source>
        <strain evidence="14 15">RN42</strain>
    </source>
</reference>
<dbReference type="GO" id="GO:0032527">
    <property type="term" value="P:protein exit from endoplasmic reticulum"/>
    <property type="evidence" value="ECO:0007669"/>
    <property type="project" value="TreeGrafter"/>
</dbReference>
<feature type="repeat" description="WD" evidence="13">
    <location>
        <begin position="210"/>
        <end position="258"/>
    </location>
</feature>
<accession>A0A3N4IC26</accession>
<evidence type="ECO:0000256" key="2">
    <source>
        <dbReference type="ARBA" id="ARBA00010102"/>
    </source>
</evidence>
<evidence type="ECO:0000256" key="13">
    <source>
        <dbReference type="PROSITE-ProRule" id="PRU00221"/>
    </source>
</evidence>
<keyword evidence="11" id="KW-0906">Nuclear pore complex</keyword>
<keyword evidence="5" id="KW-0813">Transport</keyword>
<keyword evidence="7" id="KW-0677">Repeat</keyword>
<proteinExistence type="inferred from homology"/>
<keyword evidence="10" id="KW-0811">Translocation</keyword>
<dbReference type="GO" id="GO:0005198">
    <property type="term" value="F:structural molecule activity"/>
    <property type="evidence" value="ECO:0007669"/>
    <property type="project" value="InterPro"/>
</dbReference>
<dbReference type="Proteomes" id="UP000275078">
    <property type="component" value="Unassembled WGS sequence"/>
</dbReference>
<dbReference type="GO" id="GO:0030127">
    <property type="term" value="C:COPII vesicle coat"/>
    <property type="evidence" value="ECO:0007669"/>
    <property type="project" value="TreeGrafter"/>
</dbReference>
<keyword evidence="15" id="KW-1185">Reference proteome</keyword>
<dbReference type="InterPro" id="IPR037363">
    <property type="entry name" value="Sec13/Seh1_fam"/>
</dbReference>
<dbReference type="InterPro" id="IPR036322">
    <property type="entry name" value="WD40_repeat_dom_sf"/>
</dbReference>
<dbReference type="STRING" id="1160509.A0A3N4IC26"/>
<evidence type="ECO:0000256" key="1">
    <source>
        <dbReference type="ARBA" id="ARBA00004567"/>
    </source>
</evidence>
<comment type="similarity">
    <text evidence="2">Belongs to the WD repeat SEC13 family.</text>
</comment>
<evidence type="ECO:0000256" key="9">
    <source>
        <dbReference type="ARBA" id="ARBA00022927"/>
    </source>
</evidence>
<dbReference type="GO" id="GO:0090114">
    <property type="term" value="P:COPII-coated vesicle budding"/>
    <property type="evidence" value="ECO:0007669"/>
    <property type="project" value="TreeGrafter"/>
</dbReference>
<keyword evidence="8" id="KW-0509">mRNA transport</keyword>
<evidence type="ECO:0000256" key="7">
    <source>
        <dbReference type="ARBA" id="ARBA00022737"/>
    </source>
</evidence>
<dbReference type="GO" id="GO:0031080">
    <property type="term" value="C:nuclear pore outer ring"/>
    <property type="evidence" value="ECO:0007669"/>
    <property type="project" value="TreeGrafter"/>
</dbReference>
<name>A0A3N4IC26_ASCIM</name>
<evidence type="ECO:0000256" key="6">
    <source>
        <dbReference type="ARBA" id="ARBA00022574"/>
    </source>
</evidence>
<dbReference type="GO" id="GO:0006606">
    <property type="term" value="P:protein import into nucleus"/>
    <property type="evidence" value="ECO:0007669"/>
    <property type="project" value="TreeGrafter"/>
</dbReference>
<dbReference type="Gene3D" id="2.130.10.10">
    <property type="entry name" value="YVTN repeat-like/Quinoprotein amine dehydrogenase"/>
    <property type="match status" value="1"/>
</dbReference>
<dbReference type="SUPFAM" id="SSF50978">
    <property type="entry name" value="WD40 repeat-like"/>
    <property type="match status" value="1"/>
</dbReference>
<feature type="repeat" description="WD" evidence="13">
    <location>
        <begin position="53"/>
        <end position="86"/>
    </location>
</feature>
<dbReference type="EMBL" id="ML119663">
    <property type="protein sequence ID" value="RPA83639.1"/>
    <property type="molecule type" value="Genomic_DNA"/>
</dbReference>
<sequence length="311" mass="34042">MTAAIQEMNNLHDDMIHDLAMDYYSRRLATCSSDTTVKVFEVDGTNHRCLETLRGHNGPVWEVSWAHPKFGVILASAGYDGKVIVWTERNGVWSLLTEFPDHTASVNSVAWSPHELGAHLAAASSDGDISINELNDDGTWTKTKFPAHVGGVNSVSWAPPTLAGSAMAPGQLIVGGAGLHRRLVSGGCDNLVKIWVYNPETKQYDLENTLEGHSAWVRNVAWAPGVGVSGTTRQYIASASEDKTVRIWTTKNGGDTAGEWECKVINFDVIMWSVNWSLSGNVLAAAGQDNKISLWKENLMGEWEREGTFEE</sequence>
<evidence type="ECO:0000256" key="3">
    <source>
        <dbReference type="ARBA" id="ARBA00013473"/>
    </source>
</evidence>
<dbReference type="PROSITE" id="PS50082">
    <property type="entry name" value="WD_REPEATS_2"/>
    <property type="match status" value="3"/>
</dbReference>
<dbReference type="PROSITE" id="PS50294">
    <property type="entry name" value="WD_REPEATS_REGION"/>
    <property type="match status" value="2"/>
</dbReference>
<keyword evidence="9" id="KW-0653">Protein transport</keyword>
<evidence type="ECO:0000256" key="12">
    <source>
        <dbReference type="ARBA" id="ARBA00023242"/>
    </source>
</evidence>
<keyword evidence="6 13" id="KW-0853">WD repeat</keyword>
<protein>
    <recommendedName>
        <fullName evidence="4">Protein transport protein SEC13</fullName>
    </recommendedName>
    <alternativeName>
        <fullName evidence="3">Protein transport protein sec13</fullName>
    </alternativeName>
</protein>
<dbReference type="Pfam" id="PF00400">
    <property type="entry name" value="WD40"/>
    <property type="match status" value="5"/>
</dbReference>
<evidence type="ECO:0000256" key="10">
    <source>
        <dbReference type="ARBA" id="ARBA00023010"/>
    </source>
</evidence>